<dbReference type="AlphaFoldDB" id="A0A9N9N2U7"/>
<sequence length="69" mass="8217">MHAKIVVQHTYYLSKETLQKLKENEIKIDLDNHIDEQIITAYVVGENSYEIRSQRIQKLSNGREDPRYL</sequence>
<keyword evidence="2" id="KW-1185">Reference proteome</keyword>
<dbReference type="EMBL" id="CAJVPL010017531">
    <property type="protein sequence ID" value="CAG8699114.1"/>
    <property type="molecule type" value="Genomic_DNA"/>
</dbReference>
<name>A0A9N9N2U7_9GLOM</name>
<evidence type="ECO:0000313" key="2">
    <source>
        <dbReference type="Proteomes" id="UP000789831"/>
    </source>
</evidence>
<protein>
    <submittedName>
        <fullName evidence="1">13039_t:CDS:1</fullName>
    </submittedName>
</protein>
<comment type="caution">
    <text evidence="1">The sequence shown here is derived from an EMBL/GenBank/DDBJ whole genome shotgun (WGS) entry which is preliminary data.</text>
</comment>
<dbReference type="Proteomes" id="UP000789831">
    <property type="component" value="Unassembled WGS sequence"/>
</dbReference>
<accession>A0A9N9N2U7</accession>
<feature type="non-terminal residue" evidence="1">
    <location>
        <position position="69"/>
    </location>
</feature>
<evidence type="ECO:0000313" key="1">
    <source>
        <dbReference type="EMBL" id="CAG8699114.1"/>
    </source>
</evidence>
<gene>
    <name evidence="1" type="ORF">AGERDE_LOCUS13419</name>
</gene>
<reference evidence="1" key="1">
    <citation type="submission" date="2021-06" db="EMBL/GenBank/DDBJ databases">
        <authorList>
            <person name="Kallberg Y."/>
            <person name="Tangrot J."/>
            <person name="Rosling A."/>
        </authorList>
    </citation>
    <scope>NUCLEOTIDE SEQUENCE</scope>
    <source>
        <strain evidence="1">MT106</strain>
    </source>
</reference>
<organism evidence="1 2">
    <name type="scientific">Ambispora gerdemannii</name>
    <dbReference type="NCBI Taxonomy" id="144530"/>
    <lineage>
        <taxon>Eukaryota</taxon>
        <taxon>Fungi</taxon>
        <taxon>Fungi incertae sedis</taxon>
        <taxon>Mucoromycota</taxon>
        <taxon>Glomeromycotina</taxon>
        <taxon>Glomeromycetes</taxon>
        <taxon>Archaeosporales</taxon>
        <taxon>Ambisporaceae</taxon>
        <taxon>Ambispora</taxon>
    </lineage>
</organism>
<proteinExistence type="predicted"/>